<dbReference type="PANTHER" id="PTHR43903">
    <property type="entry name" value="NEUROLIGIN"/>
    <property type="match status" value="1"/>
</dbReference>
<keyword evidence="2" id="KW-0732">Signal</keyword>
<dbReference type="InterPro" id="IPR019819">
    <property type="entry name" value="Carboxylesterase_B_CS"/>
</dbReference>
<dbReference type="PROSITE" id="PS00941">
    <property type="entry name" value="CARBOXYLESTERASE_B_2"/>
    <property type="match status" value="1"/>
</dbReference>
<dbReference type="InterPro" id="IPR051093">
    <property type="entry name" value="Neuroligin/BSAL"/>
</dbReference>
<dbReference type="InterPro" id="IPR029058">
    <property type="entry name" value="AB_hydrolase_fold"/>
</dbReference>
<dbReference type="AlphaFoldDB" id="A0A653CYR9"/>
<keyword evidence="3" id="KW-0325">Glycoprotein</keyword>
<accession>A0A653CYR9</accession>
<dbReference type="Proteomes" id="UP000410492">
    <property type="component" value="Unassembled WGS sequence"/>
</dbReference>
<sequence length="274" mass="30426">MNDLTGHAEPRLPGILSGWREDLQGKMREQTREKDRYVFVETTYGNVQGFQVFLFDDPDPDSLYRPGAEFIERQKGVTSVFLGIPYAQPPVPPLGRFKPPRPPRGWQIIQAVDYGPACPQPAQYTGATLGIRDVHEDCLYLNVFTPDVKESKGLKYPVMVYIHGGDFIHGASNVFPGHILATFYKVVVFTFNYRLGALGFLSTGDVNSPGNYGILDQAMALRWIYDNADRFNGDRDSITLFGPGAGAASAGLLMVAPQTMHMVHKVIAQRIRSS</sequence>
<name>A0A653CYR9_CALMS</name>
<organism evidence="5 6">
    <name type="scientific">Callosobruchus maculatus</name>
    <name type="common">Southern cowpea weevil</name>
    <name type="synonym">Pulse bruchid</name>
    <dbReference type="NCBI Taxonomy" id="64391"/>
    <lineage>
        <taxon>Eukaryota</taxon>
        <taxon>Metazoa</taxon>
        <taxon>Ecdysozoa</taxon>
        <taxon>Arthropoda</taxon>
        <taxon>Hexapoda</taxon>
        <taxon>Insecta</taxon>
        <taxon>Pterygota</taxon>
        <taxon>Neoptera</taxon>
        <taxon>Endopterygota</taxon>
        <taxon>Coleoptera</taxon>
        <taxon>Polyphaga</taxon>
        <taxon>Cucujiformia</taxon>
        <taxon>Chrysomeloidea</taxon>
        <taxon>Chrysomelidae</taxon>
        <taxon>Bruchinae</taxon>
        <taxon>Bruchini</taxon>
        <taxon>Callosobruchus</taxon>
    </lineage>
</organism>
<evidence type="ECO:0000256" key="2">
    <source>
        <dbReference type="ARBA" id="ARBA00022729"/>
    </source>
</evidence>
<protein>
    <recommendedName>
        <fullName evidence="4">Carboxylesterase type B domain-containing protein</fullName>
    </recommendedName>
</protein>
<keyword evidence="6" id="KW-1185">Reference proteome</keyword>
<comment type="similarity">
    <text evidence="1">Belongs to the type-B carboxylesterase/lipase family.</text>
</comment>
<evidence type="ECO:0000259" key="4">
    <source>
        <dbReference type="Pfam" id="PF00135"/>
    </source>
</evidence>
<dbReference type="InterPro" id="IPR002018">
    <property type="entry name" value="CarbesteraseB"/>
</dbReference>
<evidence type="ECO:0000313" key="5">
    <source>
        <dbReference type="EMBL" id="VEN52987.1"/>
    </source>
</evidence>
<evidence type="ECO:0000256" key="3">
    <source>
        <dbReference type="ARBA" id="ARBA00023180"/>
    </source>
</evidence>
<dbReference type="EMBL" id="CAACVG010009352">
    <property type="protein sequence ID" value="VEN52987.1"/>
    <property type="molecule type" value="Genomic_DNA"/>
</dbReference>
<evidence type="ECO:0000256" key="1">
    <source>
        <dbReference type="ARBA" id="ARBA00005964"/>
    </source>
</evidence>
<dbReference type="OrthoDB" id="408631at2759"/>
<dbReference type="Pfam" id="PF00135">
    <property type="entry name" value="COesterase"/>
    <property type="match status" value="1"/>
</dbReference>
<evidence type="ECO:0000313" key="6">
    <source>
        <dbReference type="Proteomes" id="UP000410492"/>
    </source>
</evidence>
<gene>
    <name evidence="5" type="ORF">CALMAC_LOCUS12938</name>
</gene>
<reference evidence="5 6" key="1">
    <citation type="submission" date="2019-01" db="EMBL/GenBank/DDBJ databases">
        <authorList>
            <person name="Sayadi A."/>
        </authorList>
    </citation>
    <scope>NUCLEOTIDE SEQUENCE [LARGE SCALE GENOMIC DNA]</scope>
</reference>
<feature type="domain" description="Carboxylesterase type B" evidence="4">
    <location>
        <begin position="77"/>
        <end position="269"/>
    </location>
</feature>
<proteinExistence type="inferred from homology"/>
<dbReference type="SUPFAM" id="SSF53474">
    <property type="entry name" value="alpha/beta-Hydrolases"/>
    <property type="match status" value="1"/>
</dbReference>
<dbReference type="Gene3D" id="3.40.50.1820">
    <property type="entry name" value="alpha/beta hydrolase"/>
    <property type="match status" value="1"/>
</dbReference>